<dbReference type="PANTHER" id="PTHR43963">
    <property type="entry name" value="CARBONYL REDUCTASE 1-RELATED"/>
    <property type="match status" value="1"/>
</dbReference>
<evidence type="ECO:0000256" key="4">
    <source>
        <dbReference type="ARBA" id="ARBA00026118"/>
    </source>
</evidence>
<dbReference type="PRINTS" id="PR00080">
    <property type="entry name" value="SDRFAMILY"/>
</dbReference>
<dbReference type="RefSeq" id="XP_017781105.1">
    <property type="nucleotide sequence ID" value="XM_017925616.1"/>
</dbReference>
<dbReference type="PRINTS" id="PR00081">
    <property type="entry name" value="GDHRDH"/>
</dbReference>
<evidence type="ECO:0000313" key="6">
    <source>
        <dbReference type="Proteomes" id="UP000695000"/>
    </source>
</evidence>
<keyword evidence="3" id="KW-0560">Oxidoreductase</keyword>
<organism evidence="6 7">
    <name type="scientific">Nicrophorus vespilloides</name>
    <name type="common">Boreal carrion beetle</name>
    <dbReference type="NCBI Taxonomy" id="110193"/>
    <lineage>
        <taxon>Eukaryota</taxon>
        <taxon>Metazoa</taxon>
        <taxon>Ecdysozoa</taxon>
        <taxon>Arthropoda</taxon>
        <taxon>Hexapoda</taxon>
        <taxon>Insecta</taxon>
        <taxon>Pterygota</taxon>
        <taxon>Neoptera</taxon>
        <taxon>Endopterygota</taxon>
        <taxon>Coleoptera</taxon>
        <taxon>Polyphaga</taxon>
        <taxon>Staphyliniformia</taxon>
        <taxon>Silphidae</taxon>
        <taxon>Nicrophorinae</taxon>
        <taxon>Nicrophorus</taxon>
    </lineage>
</organism>
<dbReference type="InterPro" id="IPR020904">
    <property type="entry name" value="Sc_DH/Rdtase_CS"/>
</dbReference>
<dbReference type="InterPro" id="IPR002347">
    <property type="entry name" value="SDR_fam"/>
</dbReference>
<protein>
    <recommendedName>
        <fullName evidence="4">carbonyl reductase (NADPH)</fullName>
        <ecNumber evidence="4">1.1.1.184</ecNumber>
    </recommendedName>
</protein>
<dbReference type="PANTHER" id="PTHR43963:SF4">
    <property type="entry name" value="CARBONYL REDUCTASE (NADPH)"/>
    <property type="match status" value="1"/>
</dbReference>
<dbReference type="Gene3D" id="3.40.50.720">
    <property type="entry name" value="NAD(P)-binding Rossmann-like Domain"/>
    <property type="match status" value="1"/>
</dbReference>
<dbReference type="GeneID" id="108565934"/>
<dbReference type="PROSITE" id="PS00061">
    <property type="entry name" value="ADH_SHORT"/>
    <property type="match status" value="1"/>
</dbReference>
<dbReference type="CDD" id="cd05324">
    <property type="entry name" value="carb_red_PTCR-like_SDR_c"/>
    <property type="match status" value="1"/>
</dbReference>
<dbReference type="InterPro" id="IPR045313">
    <property type="entry name" value="CBR1-like"/>
</dbReference>
<gene>
    <name evidence="7" type="primary">LOC108565934</name>
</gene>
<evidence type="ECO:0000256" key="3">
    <source>
        <dbReference type="ARBA" id="ARBA00023002"/>
    </source>
</evidence>
<evidence type="ECO:0000256" key="5">
    <source>
        <dbReference type="RuleBase" id="RU000363"/>
    </source>
</evidence>
<name>A0ABM1N2Q5_NICVS</name>
<sequence>MASQKVAIVTGSNKGIGYAIVKGLCEKYEGLVYVTARNVERGEKAVKSLKDLGFNPSFHQLDVNDQDSVDKFRDYIKTTHGGIDVLVNNAAIAFDNDAKEPVSEQAEKTLSTNYFSLVRVCDALFPLLRENAQVVNVSSSAGHLSRIPSTDLKKKFSDPSLTVEQLDDLMKQFISDTKNGSHGEKGWGNSTYVVSKVGVSALTRIQQRMFNAESPQRNVSCNSVHPGYVDTDMTNHKGLLTIEEGAKAPLFLALGQHQLKGQYIWLNTDVVDWLALDTPAKY</sequence>
<dbReference type="Proteomes" id="UP000695000">
    <property type="component" value="Unplaced"/>
</dbReference>
<evidence type="ECO:0000256" key="1">
    <source>
        <dbReference type="ARBA" id="ARBA00006484"/>
    </source>
</evidence>
<proteinExistence type="inferred from homology"/>
<evidence type="ECO:0000256" key="2">
    <source>
        <dbReference type="ARBA" id="ARBA00022857"/>
    </source>
</evidence>
<dbReference type="EC" id="1.1.1.184" evidence="4"/>
<comment type="similarity">
    <text evidence="1 5">Belongs to the short-chain dehydrogenases/reductases (SDR) family.</text>
</comment>
<dbReference type="InterPro" id="IPR036291">
    <property type="entry name" value="NAD(P)-bd_dom_sf"/>
</dbReference>
<accession>A0ABM1N2Q5</accession>
<dbReference type="Pfam" id="PF00106">
    <property type="entry name" value="adh_short"/>
    <property type="match status" value="1"/>
</dbReference>
<keyword evidence="2" id="KW-0521">NADP</keyword>
<reference evidence="7" key="1">
    <citation type="submission" date="2025-08" db="UniProtKB">
        <authorList>
            <consortium name="RefSeq"/>
        </authorList>
    </citation>
    <scope>IDENTIFICATION</scope>
    <source>
        <tissue evidence="7">Whole Larva</tissue>
    </source>
</reference>
<keyword evidence="6" id="KW-1185">Reference proteome</keyword>
<dbReference type="SUPFAM" id="SSF51735">
    <property type="entry name" value="NAD(P)-binding Rossmann-fold domains"/>
    <property type="match status" value="1"/>
</dbReference>
<evidence type="ECO:0000313" key="7">
    <source>
        <dbReference type="RefSeq" id="XP_017781105.1"/>
    </source>
</evidence>